<organism evidence="1 2">
    <name type="scientific">Papilio xuthus</name>
    <name type="common">Asian swallowtail butterfly</name>
    <dbReference type="NCBI Taxonomy" id="66420"/>
    <lineage>
        <taxon>Eukaryota</taxon>
        <taxon>Metazoa</taxon>
        <taxon>Ecdysozoa</taxon>
        <taxon>Arthropoda</taxon>
        <taxon>Hexapoda</taxon>
        <taxon>Insecta</taxon>
        <taxon>Pterygota</taxon>
        <taxon>Neoptera</taxon>
        <taxon>Endopterygota</taxon>
        <taxon>Lepidoptera</taxon>
        <taxon>Glossata</taxon>
        <taxon>Ditrysia</taxon>
        <taxon>Papilionoidea</taxon>
        <taxon>Papilionidae</taxon>
        <taxon>Papilioninae</taxon>
        <taxon>Papilio</taxon>
    </lineage>
</organism>
<evidence type="ECO:0000313" key="1">
    <source>
        <dbReference type="EMBL" id="KPI91994.1"/>
    </source>
</evidence>
<reference evidence="1 2" key="1">
    <citation type="journal article" date="2015" name="Nat. Commun.">
        <title>Outbred genome sequencing and CRISPR/Cas9 gene editing in butterflies.</title>
        <authorList>
            <person name="Li X."/>
            <person name="Fan D."/>
            <person name="Zhang W."/>
            <person name="Liu G."/>
            <person name="Zhang L."/>
            <person name="Zhao L."/>
            <person name="Fang X."/>
            <person name="Chen L."/>
            <person name="Dong Y."/>
            <person name="Chen Y."/>
            <person name="Ding Y."/>
            <person name="Zhao R."/>
            <person name="Feng M."/>
            <person name="Zhu Y."/>
            <person name="Feng Y."/>
            <person name="Jiang X."/>
            <person name="Zhu D."/>
            <person name="Xiang H."/>
            <person name="Feng X."/>
            <person name="Li S."/>
            <person name="Wang J."/>
            <person name="Zhang G."/>
            <person name="Kronforst M.R."/>
            <person name="Wang W."/>
        </authorList>
    </citation>
    <scope>NUCLEOTIDE SEQUENCE [LARGE SCALE GENOMIC DNA]</scope>
    <source>
        <strain evidence="1">Ya'a_city_454_Px</strain>
        <tissue evidence="1">Whole body</tissue>
    </source>
</reference>
<dbReference type="AlphaFoldDB" id="A0A194PH09"/>
<name>A0A194PH09_PAPXU</name>
<dbReference type="Proteomes" id="UP000053268">
    <property type="component" value="Unassembled WGS sequence"/>
</dbReference>
<gene>
    <name evidence="1" type="ORF">RR46_08420</name>
</gene>
<proteinExistence type="predicted"/>
<accession>A0A194PH09</accession>
<sequence>MTYYDDDNDYAEFHPPIALKSNVSSSVEYQSSSLFHRALSTAGEESSRYERAPDCVGVVPCGKQARRGQDVTQAL</sequence>
<evidence type="ECO:0000313" key="2">
    <source>
        <dbReference type="Proteomes" id="UP000053268"/>
    </source>
</evidence>
<dbReference type="EMBL" id="KQ459605">
    <property type="protein sequence ID" value="KPI91994.1"/>
    <property type="molecule type" value="Genomic_DNA"/>
</dbReference>
<keyword evidence="2" id="KW-1185">Reference proteome</keyword>
<protein>
    <submittedName>
        <fullName evidence="1">Uncharacterized protein</fullName>
    </submittedName>
</protein>